<evidence type="ECO:0000256" key="6">
    <source>
        <dbReference type="ARBA" id="ARBA00023136"/>
    </source>
</evidence>
<name>A0A5C5Z883_9BACT</name>
<keyword evidence="8 9" id="KW-0066">ATP synthesis</keyword>
<feature type="compositionally biased region" description="Basic residues" evidence="11">
    <location>
        <begin position="118"/>
        <end position="128"/>
    </location>
</feature>
<dbReference type="Gene3D" id="2.60.15.10">
    <property type="entry name" value="F0F1 ATP synthase delta/epsilon subunit, N-terminal"/>
    <property type="match status" value="1"/>
</dbReference>
<comment type="caution">
    <text evidence="13">The sequence shown here is derived from an EMBL/GenBank/DDBJ whole genome shotgun (WGS) entry which is preliminary data.</text>
</comment>
<dbReference type="RefSeq" id="WP_146400558.1">
    <property type="nucleotide sequence ID" value="NZ_SJPJ01000001.1"/>
</dbReference>
<evidence type="ECO:0000256" key="4">
    <source>
        <dbReference type="ARBA" id="ARBA00022448"/>
    </source>
</evidence>
<comment type="function">
    <text evidence="1 9">Produces ATP from ADP in the presence of a proton gradient across the membrane.</text>
</comment>
<evidence type="ECO:0000256" key="3">
    <source>
        <dbReference type="ARBA" id="ARBA00005712"/>
    </source>
</evidence>
<dbReference type="InterPro" id="IPR001469">
    <property type="entry name" value="ATP_synth_F1_dsu/esu"/>
</dbReference>
<dbReference type="EMBL" id="SJPJ01000001">
    <property type="protein sequence ID" value="TWT83410.1"/>
    <property type="molecule type" value="Genomic_DNA"/>
</dbReference>
<gene>
    <name evidence="9 13" type="primary">atpC</name>
    <name evidence="13" type="ORF">CA13_48750</name>
</gene>
<dbReference type="AlphaFoldDB" id="A0A5C5Z883"/>
<dbReference type="InterPro" id="IPR036771">
    <property type="entry name" value="ATPsynth_dsu/esu_N"/>
</dbReference>
<dbReference type="HAMAP" id="MF_00530">
    <property type="entry name" value="ATP_synth_epsil_bac"/>
    <property type="match status" value="1"/>
</dbReference>
<evidence type="ECO:0000256" key="2">
    <source>
        <dbReference type="ARBA" id="ARBA00004184"/>
    </source>
</evidence>
<feature type="region of interest" description="Disordered" evidence="11">
    <location>
        <begin position="105"/>
        <end position="128"/>
    </location>
</feature>
<evidence type="ECO:0000256" key="11">
    <source>
        <dbReference type="SAM" id="MobiDB-lite"/>
    </source>
</evidence>
<dbReference type="CDD" id="cd12152">
    <property type="entry name" value="F1-ATPase_delta"/>
    <property type="match status" value="1"/>
</dbReference>
<dbReference type="GO" id="GO:0005524">
    <property type="term" value="F:ATP binding"/>
    <property type="evidence" value="ECO:0007669"/>
    <property type="project" value="UniProtKB-UniRule"/>
</dbReference>
<evidence type="ECO:0000259" key="12">
    <source>
        <dbReference type="Pfam" id="PF02823"/>
    </source>
</evidence>
<comment type="subunit">
    <text evidence="9 10">F-type ATPases have 2 components, CF(1) - the catalytic core - and CF(0) - the membrane proton channel. CF(1) has five subunits: alpha(3), beta(3), gamma(1), delta(1), epsilon(1). CF(0) has three main subunits: a, b and c.</text>
</comment>
<dbReference type="GO" id="GO:0005886">
    <property type="term" value="C:plasma membrane"/>
    <property type="evidence" value="ECO:0007669"/>
    <property type="project" value="UniProtKB-SubCell"/>
</dbReference>
<dbReference type="GO" id="GO:0046933">
    <property type="term" value="F:proton-transporting ATP synthase activity, rotational mechanism"/>
    <property type="evidence" value="ECO:0007669"/>
    <property type="project" value="UniProtKB-UniRule"/>
</dbReference>
<reference evidence="13 14" key="1">
    <citation type="submission" date="2019-02" db="EMBL/GenBank/DDBJ databases">
        <title>Deep-cultivation of Planctomycetes and their phenomic and genomic characterization uncovers novel biology.</title>
        <authorList>
            <person name="Wiegand S."/>
            <person name="Jogler M."/>
            <person name="Boedeker C."/>
            <person name="Pinto D."/>
            <person name="Vollmers J."/>
            <person name="Rivas-Marin E."/>
            <person name="Kohn T."/>
            <person name="Peeters S.H."/>
            <person name="Heuer A."/>
            <person name="Rast P."/>
            <person name="Oberbeckmann S."/>
            <person name="Bunk B."/>
            <person name="Jeske O."/>
            <person name="Meyerdierks A."/>
            <person name="Storesund J.E."/>
            <person name="Kallscheuer N."/>
            <person name="Luecker S."/>
            <person name="Lage O.M."/>
            <person name="Pohl T."/>
            <person name="Merkel B.J."/>
            <person name="Hornburger P."/>
            <person name="Mueller R.-W."/>
            <person name="Bruemmer F."/>
            <person name="Labrenz M."/>
            <person name="Spormann A.M."/>
            <person name="Op Den Camp H."/>
            <person name="Overmann J."/>
            <person name="Amann R."/>
            <person name="Jetten M.S.M."/>
            <person name="Mascher T."/>
            <person name="Medema M.H."/>
            <person name="Devos D.P."/>
            <person name="Kaster A.-K."/>
            <person name="Ovreas L."/>
            <person name="Rohde M."/>
            <person name="Galperin M.Y."/>
            <person name="Jogler C."/>
        </authorList>
    </citation>
    <scope>NUCLEOTIDE SEQUENCE [LARGE SCALE GENOMIC DNA]</scope>
    <source>
        <strain evidence="13 14">CA13</strain>
    </source>
</reference>
<dbReference type="InterPro" id="IPR020546">
    <property type="entry name" value="ATP_synth_F1_dsu/esu_N"/>
</dbReference>
<evidence type="ECO:0000256" key="10">
    <source>
        <dbReference type="RuleBase" id="RU003656"/>
    </source>
</evidence>
<dbReference type="NCBIfam" id="TIGR01216">
    <property type="entry name" value="ATP_synt_epsi"/>
    <property type="match status" value="1"/>
</dbReference>
<keyword evidence="9" id="KW-1003">Cell membrane</keyword>
<keyword evidence="4 9" id="KW-0813">Transport</keyword>
<evidence type="ECO:0000256" key="9">
    <source>
        <dbReference type="HAMAP-Rule" id="MF_00530"/>
    </source>
</evidence>
<organism evidence="13 14">
    <name type="scientific">Novipirellula herctigrandis</name>
    <dbReference type="NCBI Taxonomy" id="2527986"/>
    <lineage>
        <taxon>Bacteria</taxon>
        <taxon>Pseudomonadati</taxon>
        <taxon>Planctomycetota</taxon>
        <taxon>Planctomycetia</taxon>
        <taxon>Pirellulales</taxon>
        <taxon>Pirellulaceae</taxon>
        <taxon>Novipirellula</taxon>
    </lineage>
</organism>
<comment type="subcellular location">
    <subcellularLocation>
        <location evidence="9">Cell membrane</location>
        <topology evidence="9">Peripheral membrane protein</topology>
    </subcellularLocation>
    <subcellularLocation>
        <location evidence="2">Endomembrane system</location>
        <topology evidence="2">Peripheral membrane protein</topology>
    </subcellularLocation>
</comment>
<keyword evidence="7 9" id="KW-0139">CF(1)</keyword>
<dbReference type="PANTHER" id="PTHR13822">
    <property type="entry name" value="ATP SYNTHASE DELTA/EPSILON CHAIN"/>
    <property type="match status" value="1"/>
</dbReference>
<evidence type="ECO:0000256" key="7">
    <source>
        <dbReference type="ARBA" id="ARBA00023196"/>
    </source>
</evidence>
<dbReference type="GO" id="GO:0045259">
    <property type="term" value="C:proton-transporting ATP synthase complex"/>
    <property type="evidence" value="ECO:0007669"/>
    <property type="project" value="UniProtKB-KW"/>
</dbReference>
<dbReference type="Proteomes" id="UP000315010">
    <property type="component" value="Unassembled WGS sequence"/>
</dbReference>
<dbReference type="GO" id="GO:0012505">
    <property type="term" value="C:endomembrane system"/>
    <property type="evidence" value="ECO:0007669"/>
    <property type="project" value="UniProtKB-SubCell"/>
</dbReference>
<evidence type="ECO:0000256" key="1">
    <source>
        <dbReference type="ARBA" id="ARBA00003543"/>
    </source>
</evidence>
<feature type="domain" description="ATP synthase F1 complex delta/epsilon subunit N-terminal" evidence="12">
    <location>
        <begin position="4"/>
        <end position="81"/>
    </location>
</feature>
<dbReference type="Pfam" id="PF02823">
    <property type="entry name" value="ATP-synt_DE_N"/>
    <property type="match status" value="1"/>
</dbReference>
<comment type="similarity">
    <text evidence="3 9 10">Belongs to the ATPase epsilon chain family.</text>
</comment>
<evidence type="ECO:0000256" key="5">
    <source>
        <dbReference type="ARBA" id="ARBA00023065"/>
    </source>
</evidence>
<keyword evidence="14" id="KW-1185">Reference proteome</keyword>
<evidence type="ECO:0000313" key="13">
    <source>
        <dbReference type="EMBL" id="TWT83410.1"/>
    </source>
</evidence>
<protein>
    <recommendedName>
        <fullName evidence="9">ATP synthase epsilon chain</fullName>
    </recommendedName>
    <alternativeName>
        <fullName evidence="9">ATP synthase F1 sector epsilon subunit</fullName>
    </alternativeName>
    <alternativeName>
        <fullName evidence="9">F-ATPase epsilon subunit</fullName>
    </alternativeName>
</protein>
<keyword evidence="6 9" id="KW-0472">Membrane</keyword>
<accession>A0A5C5Z883</accession>
<evidence type="ECO:0000313" key="14">
    <source>
        <dbReference type="Proteomes" id="UP000315010"/>
    </source>
</evidence>
<dbReference type="OrthoDB" id="277064at2"/>
<dbReference type="SUPFAM" id="SSF51344">
    <property type="entry name" value="Epsilon subunit of F1F0-ATP synthase N-terminal domain"/>
    <property type="match status" value="1"/>
</dbReference>
<keyword evidence="5 9" id="KW-0406">Ion transport</keyword>
<keyword evidence="9" id="KW-0375">Hydrogen ion transport</keyword>
<dbReference type="PANTHER" id="PTHR13822:SF10">
    <property type="entry name" value="ATP SYNTHASE EPSILON CHAIN, CHLOROPLASTIC"/>
    <property type="match status" value="1"/>
</dbReference>
<evidence type="ECO:0000256" key="8">
    <source>
        <dbReference type="ARBA" id="ARBA00023310"/>
    </source>
</evidence>
<sequence>MSIRCVVVTPERTEFDREADSVVLPMYDGELGVLNGRAPFIGRLGFGTLRLQTAAGPERYFIDGGFAQVEKDVVNVVTSRAVPVDLLDSEEAQASLEKAFEMPSVTPEQAELKETAIRRARGQLRASR</sequence>
<proteinExistence type="inferred from homology"/>